<dbReference type="InterPro" id="IPR017972">
    <property type="entry name" value="Cyt_P450_CS"/>
</dbReference>
<dbReference type="InterPro" id="IPR001128">
    <property type="entry name" value="Cyt_P450"/>
</dbReference>
<dbReference type="PRINTS" id="PR00463">
    <property type="entry name" value="EP450I"/>
</dbReference>
<accession>A0ABS5BN90</accession>
<comment type="caution">
    <text evidence="4">The sequence shown here is derived from an EMBL/GenBank/DDBJ whole genome shotgun (WGS) entry which is preliminary data.</text>
</comment>
<keyword evidence="3" id="KW-0479">Metal-binding</keyword>
<evidence type="ECO:0000313" key="5">
    <source>
        <dbReference type="Proteomes" id="UP000676565"/>
    </source>
</evidence>
<dbReference type="PANTHER" id="PTHR24305:SF166">
    <property type="entry name" value="CYTOCHROME P450 12A4, MITOCHONDRIAL-RELATED"/>
    <property type="match status" value="1"/>
</dbReference>
<evidence type="ECO:0000313" key="4">
    <source>
        <dbReference type="EMBL" id="MBP3955177.1"/>
    </source>
</evidence>
<dbReference type="PROSITE" id="PS00086">
    <property type="entry name" value="CYTOCHROME_P450"/>
    <property type="match status" value="1"/>
</dbReference>
<name>A0ABS5BN90_9BACT</name>
<protein>
    <submittedName>
        <fullName evidence="4">Cytochrome P450</fullName>
    </submittedName>
</protein>
<dbReference type="InterPro" id="IPR036396">
    <property type="entry name" value="Cyt_P450_sf"/>
</dbReference>
<proteinExistence type="inferred from homology"/>
<reference evidence="4 5" key="1">
    <citation type="submission" date="2021-04" db="EMBL/GenBank/DDBJ databases">
        <authorList>
            <person name="Ivanova A."/>
        </authorList>
    </citation>
    <scope>NUCLEOTIDE SEQUENCE [LARGE SCALE GENOMIC DNA]</scope>
    <source>
        <strain evidence="4 5">G18</strain>
    </source>
</reference>
<dbReference type="InterPro" id="IPR050121">
    <property type="entry name" value="Cytochrome_P450_monoxygenase"/>
</dbReference>
<dbReference type="EMBL" id="JAGKQQ010000001">
    <property type="protein sequence ID" value="MBP3955177.1"/>
    <property type="molecule type" value="Genomic_DNA"/>
</dbReference>
<keyword evidence="3" id="KW-0503">Monooxygenase</keyword>
<keyword evidence="3" id="KW-0560">Oxidoreductase</keyword>
<dbReference type="InterPro" id="IPR002401">
    <property type="entry name" value="Cyt_P450_E_grp-I"/>
</dbReference>
<evidence type="ECO:0000256" key="2">
    <source>
        <dbReference type="ARBA" id="ARBA00010617"/>
    </source>
</evidence>
<keyword evidence="3" id="KW-0349">Heme</keyword>
<organism evidence="4 5">
    <name type="scientific">Gemmata palustris</name>
    <dbReference type="NCBI Taxonomy" id="2822762"/>
    <lineage>
        <taxon>Bacteria</taxon>
        <taxon>Pseudomonadati</taxon>
        <taxon>Planctomycetota</taxon>
        <taxon>Planctomycetia</taxon>
        <taxon>Gemmatales</taxon>
        <taxon>Gemmataceae</taxon>
        <taxon>Gemmata</taxon>
    </lineage>
</organism>
<sequence length="462" mass="52299">MLARLHRTINDHKHARLKHIPGPTPRFPFGTAPAFFGRWPWELCAEYGHRYGGITLVWLFNKPAVVLNDPHLIGEVLDTRAAEFYKGAPVDALKPVITRPSLFITNFGRGWEEARRDNPLSTIPLDEWLSRQVEPLRAVVAETVGRWAGRSHEPVDLYWDVQRLVFDVFARAFWGRVFPPNRFHWFRTLARTGTGRMALPKQVFPLHPFFHSARENWYGTFTRAVAEARANPDPAAPDLLNCVLARGTSLSDAALAEALATNFFGGVFSCSSTVNTTLYLLAKHAEEGAKVARAVRDELPDGFDRAALDAVRPLEFAIRESMRYYPAVPIYFRNTARGREVKLGSHVLPPDTLIFISNWYLHKFAPHWAEPERFAPERWDNGGAEANPYGSGHFFPFGRGPRACVGAAFGQFVHRLVLATIYRESEPDVDVSRPYQQSFFFAVMMPKGMRARFRPRAPVTAS</sequence>
<dbReference type="Gene3D" id="1.10.630.10">
    <property type="entry name" value="Cytochrome P450"/>
    <property type="match status" value="1"/>
</dbReference>
<comment type="similarity">
    <text evidence="2 3">Belongs to the cytochrome P450 family.</text>
</comment>
<evidence type="ECO:0000256" key="1">
    <source>
        <dbReference type="ARBA" id="ARBA00001971"/>
    </source>
</evidence>
<dbReference type="Pfam" id="PF00067">
    <property type="entry name" value="p450"/>
    <property type="match status" value="1"/>
</dbReference>
<dbReference type="CDD" id="cd00302">
    <property type="entry name" value="cytochrome_P450"/>
    <property type="match status" value="1"/>
</dbReference>
<keyword evidence="5" id="KW-1185">Reference proteome</keyword>
<comment type="cofactor">
    <cofactor evidence="1">
        <name>heme</name>
        <dbReference type="ChEBI" id="CHEBI:30413"/>
    </cofactor>
</comment>
<dbReference type="PANTHER" id="PTHR24305">
    <property type="entry name" value="CYTOCHROME P450"/>
    <property type="match status" value="1"/>
</dbReference>
<keyword evidence="3" id="KW-0408">Iron</keyword>
<evidence type="ECO:0000256" key="3">
    <source>
        <dbReference type="RuleBase" id="RU000461"/>
    </source>
</evidence>
<dbReference type="SUPFAM" id="SSF48264">
    <property type="entry name" value="Cytochrome P450"/>
    <property type="match status" value="1"/>
</dbReference>
<dbReference type="RefSeq" id="WP_210653270.1">
    <property type="nucleotide sequence ID" value="NZ_JAGKQQ010000001.1"/>
</dbReference>
<dbReference type="Proteomes" id="UP000676565">
    <property type="component" value="Unassembled WGS sequence"/>
</dbReference>
<gene>
    <name evidence="4" type="ORF">J8F10_07770</name>
</gene>